<name>A0ACC0AJN4_CATRO</name>
<accession>A0ACC0AJN4</accession>
<evidence type="ECO:0000313" key="2">
    <source>
        <dbReference type="Proteomes" id="UP001060085"/>
    </source>
</evidence>
<sequence length="367" mass="43090">MSNSFIPEDLLLNILARLPVESLLRFRCISKSWAAIIDSKEFTKFHLNLSIKKQESHKFLFIKRWNIYAAEFYSSKNIIANWRQISNPFSKPHVSFNLVGSCNGLLCIHDVLVDNLFLYNPWTKKTWIVPLDHEDIDSFPTKVSHGFGYDDINDDYKIVRISNYCEVKVYSLKLNSWKRVEGFPYTISYTCNNGVLSNGSLHWLPYWKDKSNLNRWILAIDLRTDKYRLVPLPEIKEKYEMGRLGVLNGCDLSLVIQTSSHVLTWIMKDYGIKDSWRNIMRIESNDLMYLLVQPLAYFEIRKQLIYQDSKGFISYDIERKLQQRIDIDHIQEVSNNNAYCCVPSLVQPFSGERSKGSFGHRKRKRDT</sequence>
<protein>
    <submittedName>
        <fullName evidence="1">Uncharacterized protein</fullName>
    </submittedName>
</protein>
<proteinExistence type="predicted"/>
<organism evidence="1 2">
    <name type="scientific">Catharanthus roseus</name>
    <name type="common">Madagascar periwinkle</name>
    <name type="synonym">Vinca rosea</name>
    <dbReference type="NCBI Taxonomy" id="4058"/>
    <lineage>
        <taxon>Eukaryota</taxon>
        <taxon>Viridiplantae</taxon>
        <taxon>Streptophyta</taxon>
        <taxon>Embryophyta</taxon>
        <taxon>Tracheophyta</taxon>
        <taxon>Spermatophyta</taxon>
        <taxon>Magnoliopsida</taxon>
        <taxon>eudicotyledons</taxon>
        <taxon>Gunneridae</taxon>
        <taxon>Pentapetalae</taxon>
        <taxon>asterids</taxon>
        <taxon>lamiids</taxon>
        <taxon>Gentianales</taxon>
        <taxon>Apocynaceae</taxon>
        <taxon>Rauvolfioideae</taxon>
        <taxon>Vinceae</taxon>
        <taxon>Catharanthinae</taxon>
        <taxon>Catharanthus</taxon>
    </lineage>
</organism>
<gene>
    <name evidence="1" type="ORF">M9H77_19975</name>
</gene>
<dbReference type="Proteomes" id="UP001060085">
    <property type="component" value="Linkage Group LG05"/>
</dbReference>
<comment type="caution">
    <text evidence="1">The sequence shown here is derived from an EMBL/GenBank/DDBJ whole genome shotgun (WGS) entry which is preliminary data.</text>
</comment>
<dbReference type="EMBL" id="CM044705">
    <property type="protein sequence ID" value="KAI5660652.1"/>
    <property type="molecule type" value="Genomic_DNA"/>
</dbReference>
<evidence type="ECO:0000313" key="1">
    <source>
        <dbReference type="EMBL" id="KAI5660652.1"/>
    </source>
</evidence>
<keyword evidence="2" id="KW-1185">Reference proteome</keyword>
<reference evidence="2" key="1">
    <citation type="journal article" date="2023" name="Nat. Plants">
        <title>Single-cell RNA sequencing provides a high-resolution roadmap for understanding the multicellular compartmentation of specialized metabolism.</title>
        <authorList>
            <person name="Sun S."/>
            <person name="Shen X."/>
            <person name="Li Y."/>
            <person name="Li Y."/>
            <person name="Wang S."/>
            <person name="Li R."/>
            <person name="Zhang H."/>
            <person name="Shen G."/>
            <person name="Guo B."/>
            <person name="Wei J."/>
            <person name="Xu J."/>
            <person name="St-Pierre B."/>
            <person name="Chen S."/>
            <person name="Sun C."/>
        </authorList>
    </citation>
    <scope>NUCLEOTIDE SEQUENCE [LARGE SCALE GENOMIC DNA]</scope>
</reference>